<evidence type="ECO:0000259" key="2">
    <source>
        <dbReference type="Pfam" id="PF00582"/>
    </source>
</evidence>
<dbReference type="RefSeq" id="WP_378037908.1">
    <property type="nucleotide sequence ID" value="NZ_JBHSIV010000024.1"/>
</dbReference>
<proteinExistence type="inferred from homology"/>
<comment type="caution">
    <text evidence="3">The sequence shown here is derived from an EMBL/GenBank/DDBJ whole genome shotgun (WGS) entry which is preliminary data.</text>
</comment>
<reference evidence="4" key="1">
    <citation type="journal article" date="2019" name="Int. J. Syst. Evol. Microbiol.">
        <title>The Global Catalogue of Microorganisms (GCM) 10K type strain sequencing project: providing services to taxonomists for standard genome sequencing and annotation.</title>
        <authorList>
            <consortium name="The Broad Institute Genomics Platform"/>
            <consortium name="The Broad Institute Genome Sequencing Center for Infectious Disease"/>
            <person name="Wu L."/>
            <person name="Ma J."/>
        </authorList>
    </citation>
    <scope>NUCLEOTIDE SEQUENCE [LARGE SCALE GENOMIC DNA]</scope>
    <source>
        <strain evidence="4">CGMCC 4.7093</strain>
    </source>
</reference>
<evidence type="ECO:0000256" key="1">
    <source>
        <dbReference type="ARBA" id="ARBA00008791"/>
    </source>
</evidence>
<sequence length="265" mass="26575">MTVLVGLSPDARDDAGGALALATRLARAWREDLTVAVVAPAGSSADPVRAALGGVLAGAGVEVTWRTVQGRSVADGLVEAVTGDVSVIVLGSDPDRTGRVAVRVARSSPVPVVLARDAGAASGRTVERVTCAFDGTTASSAVLAAAADLAARSAATLRVVSFAVRRPPAIPPEVGLDAEEPVIAQWSEQVARRQAEALSDLGVEAETAVHAGATWEDAVHAAGWTPGDLLVVGGSAGPATRLFLGDRVRAIVAAAPVPAVIVPSA</sequence>
<dbReference type="SUPFAM" id="SSF52402">
    <property type="entry name" value="Adenine nucleotide alpha hydrolases-like"/>
    <property type="match status" value="2"/>
</dbReference>
<dbReference type="EMBL" id="JBHSIV010000024">
    <property type="protein sequence ID" value="MFC5064565.1"/>
    <property type="molecule type" value="Genomic_DNA"/>
</dbReference>
<evidence type="ECO:0000313" key="4">
    <source>
        <dbReference type="Proteomes" id="UP001595947"/>
    </source>
</evidence>
<dbReference type="Pfam" id="PF00582">
    <property type="entry name" value="Usp"/>
    <property type="match status" value="1"/>
</dbReference>
<name>A0ABV9YNX1_9PSEU</name>
<dbReference type="PANTHER" id="PTHR46268">
    <property type="entry name" value="STRESS RESPONSE PROTEIN NHAX"/>
    <property type="match status" value="1"/>
</dbReference>
<dbReference type="InterPro" id="IPR014729">
    <property type="entry name" value="Rossmann-like_a/b/a_fold"/>
</dbReference>
<protein>
    <submittedName>
        <fullName evidence="3">Universal stress protein</fullName>
    </submittedName>
</protein>
<comment type="similarity">
    <text evidence="1">Belongs to the universal stress protein A family.</text>
</comment>
<feature type="domain" description="UspA" evidence="2">
    <location>
        <begin position="127"/>
        <end position="263"/>
    </location>
</feature>
<keyword evidence="4" id="KW-1185">Reference proteome</keyword>
<dbReference type="PANTHER" id="PTHR46268:SF6">
    <property type="entry name" value="UNIVERSAL STRESS PROTEIN UP12"/>
    <property type="match status" value="1"/>
</dbReference>
<organism evidence="3 4">
    <name type="scientific">Actinomycetospora atypica</name>
    <dbReference type="NCBI Taxonomy" id="1290095"/>
    <lineage>
        <taxon>Bacteria</taxon>
        <taxon>Bacillati</taxon>
        <taxon>Actinomycetota</taxon>
        <taxon>Actinomycetes</taxon>
        <taxon>Pseudonocardiales</taxon>
        <taxon>Pseudonocardiaceae</taxon>
        <taxon>Actinomycetospora</taxon>
    </lineage>
</organism>
<dbReference type="Gene3D" id="3.40.50.620">
    <property type="entry name" value="HUPs"/>
    <property type="match status" value="2"/>
</dbReference>
<dbReference type="Proteomes" id="UP001595947">
    <property type="component" value="Unassembled WGS sequence"/>
</dbReference>
<gene>
    <name evidence="3" type="ORF">ACFPBZ_20250</name>
</gene>
<accession>A0ABV9YNX1</accession>
<dbReference type="InterPro" id="IPR006016">
    <property type="entry name" value="UspA"/>
</dbReference>
<evidence type="ECO:0000313" key="3">
    <source>
        <dbReference type="EMBL" id="MFC5064565.1"/>
    </source>
</evidence>